<dbReference type="GO" id="GO:0016740">
    <property type="term" value="F:transferase activity"/>
    <property type="evidence" value="ECO:0007669"/>
    <property type="project" value="UniProtKB-KW"/>
</dbReference>
<gene>
    <name evidence="2" type="ORF">HA331_02185</name>
</gene>
<dbReference type="RefSeq" id="WP_048053434.1">
    <property type="nucleotide sequence ID" value="NZ_DUJN01000002.1"/>
</dbReference>
<evidence type="ECO:0000313" key="2">
    <source>
        <dbReference type="EMBL" id="HII60563.1"/>
    </source>
</evidence>
<dbReference type="GeneID" id="1443899"/>
<dbReference type="PANTHER" id="PTHR10859:SF91">
    <property type="entry name" value="DOLICHYL-PHOSPHATE BETA-GLUCOSYLTRANSFERASE"/>
    <property type="match status" value="1"/>
</dbReference>
<feature type="domain" description="Glycosyltransferase 2-like" evidence="1">
    <location>
        <begin position="67"/>
        <end position="221"/>
    </location>
</feature>
<dbReference type="InterPro" id="IPR029044">
    <property type="entry name" value="Nucleotide-diphossugar_trans"/>
</dbReference>
<dbReference type="AlphaFoldDB" id="A0A832T5P4"/>
<dbReference type="Gene3D" id="3.90.550.10">
    <property type="entry name" value="Spore Coat Polysaccharide Biosynthesis Protein SpsA, Chain A"/>
    <property type="match status" value="1"/>
</dbReference>
<dbReference type="PANTHER" id="PTHR10859">
    <property type="entry name" value="GLYCOSYL TRANSFERASE"/>
    <property type="match status" value="1"/>
</dbReference>
<dbReference type="EMBL" id="DUJN01000002">
    <property type="protein sequence ID" value="HII60563.1"/>
    <property type="molecule type" value="Genomic_DNA"/>
</dbReference>
<name>A0A832T5P4_PYRHR</name>
<dbReference type="CDD" id="cd04179">
    <property type="entry name" value="DPM_DPG-synthase_like"/>
    <property type="match status" value="1"/>
</dbReference>
<sequence length="287" mass="31748">MKLESARVSSREDSELLSFVKSLGIEVNEKALPIIGRYYIRILDVEYTSESWDGLREIINKLRKTYIVMPAYNEEKTIGSVLDSLLKVFKPNNIIVVDDGSKDKTREIAKSKGVHVISHIINRGLGGALGTGIYYALMRGAEIIVTFDADGQHLLEDALKVIKPVVEGRADLAIGSRFKGDIGQMPLVKRIGNIVLNTITAVFAMRYVTDSQSGLRAFSRACASKIKITCDGYAVSSEIIVEASRGKCKIVEVPIKAVYTEYSMKKGTNVMEGIKIAINLLLDIFRR</sequence>
<dbReference type="SUPFAM" id="SSF53448">
    <property type="entry name" value="Nucleotide-diphospho-sugar transferases"/>
    <property type="match status" value="1"/>
</dbReference>
<comment type="caution">
    <text evidence="2">The sequence shown here is derived from an EMBL/GenBank/DDBJ whole genome shotgun (WGS) entry which is preliminary data.</text>
</comment>
<keyword evidence="2" id="KW-0808">Transferase</keyword>
<dbReference type="InterPro" id="IPR001173">
    <property type="entry name" value="Glyco_trans_2-like"/>
</dbReference>
<dbReference type="GO" id="GO:0006487">
    <property type="term" value="P:protein N-linked glycosylation"/>
    <property type="evidence" value="ECO:0007669"/>
    <property type="project" value="TreeGrafter"/>
</dbReference>
<dbReference type="FunFam" id="3.90.550.10:FF:000129">
    <property type="entry name" value="Glycosyltransferase family 2 protein"/>
    <property type="match status" value="1"/>
</dbReference>
<dbReference type="Pfam" id="PF00535">
    <property type="entry name" value="Glycos_transf_2"/>
    <property type="match status" value="1"/>
</dbReference>
<evidence type="ECO:0000313" key="3">
    <source>
        <dbReference type="Proteomes" id="UP000617544"/>
    </source>
</evidence>
<proteinExistence type="predicted"/>
<dbReference type="Proteomes" id="UP000617544">
    <property type="component" value="Unassembled WGS sequence"/>
</dbReference>
<protein>
    <submittedName>
        <fullName evidence="2">Glycosyltransferase family 2 protein</fullName>
    </submittedName>
</protein>
<reference evidence="2" key="1">
    <citation type="journal article" date="2020" name="bioRxiv">
        <title>A rank-normalized archaeal taxonomy based on genome phylogeny resolves widespread incomplete and uneven classifications.</title>
        <authorList>
            <person name="Rinke C."/>
            <person name="Chuvochina M."/>
            <person name="Mussig A.J."/>
            <person name="Chaumeil P.-A."/>
            <person name="Waite D.W."/>
            <person name="Whitman W.B."/>
            <person name="Parks D.H."/>
            <person name="Hugenholtz P."/>
        </authorList>
    </citation>
    <scope>NUCLEOTIDE SEQUENCE</scope>
    <source>
        <strain evidence="2">UBA8834</strain>
    </source>
</reference>
<accession>A0A832T5P4</accession>
<organism evidence="2 3">
    <name type="scientific">Pyrococcus horikoshii</name>
    <dbReference type="NCBI Taxonomy" id="53953"/>
    <lineage>
        <taxon>Archaea</taxon>
        <taxon>Methanobacteriati</taxon>
        <taxon>Methanobacteriota</taxon>
        <taxon>Thermococci</taxon>
        <taxon>Thermococcales</taxon>
        <taxon>Thermococcaceae</taxon>
        <taxon>Pyrococcus</taxon>
    </lineage>
</organism>
<evidence type="ECO:0000259" key="1">
    <source>
        <dbReference type="Pfam" id="PF00535"/>
    </source>
</evidence>